<dbReference type="GO" id="GO:0005615">
    <property type="term" value="C:extracellular space"/>
    <property type="evidence" value="ECO:0007669"/>
    <property type="project" value="TreeGrafter"/>
</dbReference>
<dbReference type="CDD" id="cd00190">
    <property type="entry name" value="Tryp_SPc"/>
    <property type="match status" value="1"/>
</dbReference>
<dbReference type="OrthoDB" id="9813836at2"/>
<dbReference type="Pfam" id="PF04151">
    <property type="entry name" value="PPC"/>
    <property type="match status" value="2"/>
</dbReference>
<feature type="domain" description="Peptidase S1" evidence="8">
    <location>
        <begin position="71"/>
        <end position="309"/>
    </location>
</feature>
<gene>
    <name evidence="9" type="ORF">FLL46_06490</name>
</gene>
<organism evidence="9 10">
    <name type="scientific">Aliikangiella coralliicola</name>
    <dbReference type="NCBI Taxonomy" id="2592383"/>
    <lineage>
        <taxon>Bacteria</taxon>
        <taxon>Pseudomonadati</taxon>
        <taxon>Pseudomonadota</taxon>
        <taxon>Gammaproteobacteria</taxon>
        <taxon>Oceanospirillales</taxon>
        <taxon>Pleioneaceae</taxon>
        <taxon>Aliikangiella</taxon>
    </lineage>
</organism>
<dbReference type="InterPro" id="IPR033116">
    <property type="entry name" value="TRYPSIN_SER"/>
</dbReference>
<protein>
    <submittedName>
        <fullName evidence="9">Trypsin-like serine protease</fullName>
    </submittedName>
</protein>
<comment type="subcellular location">
    <subcellularLocation>
        <location evidence="1">Secreted</location>
    </subcellularLocation>
</comment>
<dbReference type="Proteomes" id="UP000315439">
    <property type="component" value="Unassembled WGS sequence"/>
</dbReference>
<dbReference type="InterPro" id="IPR009003">
    <property type="entry name" value="Peptidase_S1_PA"/>
</dbReference>
<dbReference type="PRINTS" id="PR00722">
    <property type="entry name" value="CHYMOTRYPSIN"/>
</dbReference>
<keyword evidence="4 6" id="KW-0378">Hydrolase</keyword>
<sequence length="557" mass="58581">MYIKNMKKILLSCFISTVAFHGIAGANDNNDENFYGMQSATLTLDQSMKTLGVPRPVEPVDLYDDKISPKIVGGVESQIGARPYQVQIRRNGRHWCGGALLNTEWVLTASHCFFTLSGSPDNANFTVRVGVRTLSSNEGQVINIAQTIHHPNYNPVQGTGSGNDITLLRLATEAPASLTPLRLPTQQVMNSIGSPGNVVTVSGWGDLTQGGSGPDVLNEVDVPVVSNATCNQPASYNGQIINSMLCAGLAQGGQDSCQGDSGGPLVGNFGGDYYSVGVVSWGHGCAQPNKYGVYTRTLSFVDWVNNQIGEDPGPGPGNCVENLNANGGTLCNGSNHTISGSQNRTSFQQTYTIEVPAGATNLSFTLTGGTGDADLYVRQGQAPLVDSSSWDCRPFTSGNESCPTANPTAGTWHVGIVGYSAYSNVKLSVSYTAPTGPGPITCTENLNSNGGVLCDNSTHSASGSQNRSSFQQTYTIEVPAGATNLSFTLTGGSGDADLYVRQGQAPLVDNSSWNCRPFKSGNETCTEANPTAGTWHVGLVGYTAYSNVTLKASYDTQ</sequence>
<dbReference type="FunFam" id="2.40.10.10:FF:000003">
    <property type="entry name" value="Transmembrane serine protease 3"/>
    <property type="match status" value="1"/>
</dbReference>
<dbReference type="GO" id="GO:0004252">
    <property type="term" value="F:serine-type endopeptidase activity"/>
    <property type="evidence" value="ECO:0007669"/>
    <property type="project" value="InterPro"/>
</dbReference>
<feature type="chain" id="PRO_5021724616" evidence="7">
    <location>
        <begin position="27"/>
        <end position="557"/>
    </location>
</feature>
<accession>A0A545UFC3</accession>
<evidence type="ECO:0000256" key="6">
    <source>
        <dbReference type="RuleBase" id="RU363034"/>
    </source>
</evidence>
<dbReference type="RefSeq" id="WP_142892681.1">
    <property type="nucleotide sequence ID" value="NZ_ML660162.1"/>
</dbReference>
<dbReference type="InterPro" id="IPR007280">
    <property type="entry name" value="Peptidase_C_arc/bac"/>
</dbReference>
<evidence type="ECO:0000256" key="7">
    <source>
        <dbReference type="SAM" id="SignalP"/>
    </source>
</evidence>
<proteinExistence type="predicted"/>
<dbReference type="PROSITE" id="PS00135">
    <property type="entry name" value="TRYPSIN_SER"/>
    <property type="match status" value="1"/>
</dbReference>
<keyword evidence="7" id="KW-0732">Signal</keyword>
<dbReference type="PANTHER" id="PTHR24264">
    <property type="entry name" value="TRYPSIN-RELATED"/>
    <property type="match status" value="1"/>
</dbReference>
<evidence type="ECO:0000256" key="2">
    <source>
        <dbReference type="ARBA" id="ARBA00022525"/>
    </source>
</evidence>
<keyword evidence="10" id="KW-1185">Reference proteome</keyword>
<keyword evidence="5" id="KW-1015">Disulfide bond</keyword>
<keyword evidence="2" id="KW-0964">Secreted</keyword>
<dbReference type="PANTHER" id="PTHR24264:SF65">
    <property type="entry name" value="SRCR DOMAIN-CONTAINING PROTEIN"/>
    <property type="match status" value="1"/>
</dbReference>
<dbReference type="Pfam" id="PF00089">
    <property type="entry name" value="Trypsin"/>
    <property type="match status" value="1"/>
</dbReference>
<evidence type="ECO:0000259" key="8">
    <source>
        <dbReference type="PROSITE" id="PS50240"/>
    </source>
</evidence>
<evidence type="ECO:0000313" key="9">
    <source>
        <dbReference type="EMBL" id="TQV88172.1"/>
    </source>
</evidence>
<evidence type="ECO:0000256" key="1">
    <source>
        <dbReference type="ARBA" id="ARBA00004613"/>
    </source>
</evidence>
<keyword evidence="3 6" id="KW-0645">Protease</keyword>
<name>A0A545UFC3_9GAMM</name>
<dbReference type="Gene3D" id="2.40.10.10">
    <property type="entry name" value="Trypsin-like serine proteases"/>
    <property type="match status" value="1"/>
</dbReference>
<dbReference type="SUPFAM" id="SSF50494">
    <property type="entry name" value="Trypsin-like serine proteases"/>
    <property type="match status" value="1"/>
</dbReference>
<dbReference type="PROSITE" id="PS00134">
    <property type="entry name" value="TRYPSIN_HIS"/>
    <property type="match status" value="1"/>
</dbReference>
<dbReference type="InterPro" id="IPR043504">
    <property type="entry name" value="Peptidase_S1_PA_chymotrypsin"/>
</dbReference>
<reference evidence="9 10" key="1">
    <citation type="submission" date="2019-07" db="EMBL/GenBank/DDBJ databases">
        <title>Draft genome for Aliikangiella sp. M105.</title>
        <authorList>
            <person name="Wang G."/>
        </authorList>
    </citation>
    <scope>NUCLEOTIDE SEQUENCE [LARGE SCALE GENOMIC DNA]</scope>
    <source>
        <strain evidence="9 10">M105</strain>
    </source>
</reference>
<keyword evidence="6" id="KW-0720">Serine protease</keyword>
<dbReference type="SMART" id="SM00020">
    <property type="entry name" value="Tryp_SPc"/>
    <property type="match status" value="1"/>
</dbReference>
<dbReference type="InterPro" id="IPR001254">
    <property type="entry name" value="Trypsin_dom"/>
</dbReference>
<dbReference type="InterPro" id="IPR001314">
    <property type="entry name" value="Peptidase_S1A"/>
</dbReference>
<dbReference type="InterPro" id="IPR050127">
    <property type="entry name" value="Serine_Proteases_S1"/>
</dbReference>
<evidence type="ECO:0000313" key="10">
    <source>
        <dbReference type="Proteomes" id="UP000315439"/>
    </source>
</evidence>
<dbReference type="AlphaFoldDB" id="A0A545UFC3"/>
<dbReference type="InterPro" id="IPR018114">
    <property type="entry name" value="TRYPSIN_HIS"/>
</dbReference>
<dbReference type="GO" id="GO:0006508">
    <property type="term" value="P:proteolysis"/>
    <property type="evidence" value="ECO:0007669"/>
    <property type="project" value="UniProtKB-KW"/>
</dbReference>
<feature type="signal peptide" evidence="7">
    <location>
        <begin position="1"/>
        <end position="26"/>
    </location>
</feature>
<dbReference type="PROSITE" id="PS50240">
    <property type="entry name" value="TRYPSIN_DOM"/>
    <property type="match status" value="1"/>
</dbReference>
<comment type="caution">
    <text evidence="9">The sequence shown here is derived from an EMBL/GenBank/DDBJ whole genome shotgun (WGS) entry which is preliminary data.</text>
</comment>
<dbReference type="Gene3D" id="2.60.120.380">
    <property type="match status" value="2"/>
</dbReference>
<evidence type="ECO:0000256" key="3">
    <source>
        <dbReference type="ARBA" id="ARBA00022670"/>
    </source>
</evidence>
<dbReference type="EMBL" id="VIKS01000004">
    <property type="protein sequence ID" value="TQV88172.1"/>
    <property type="molecule type" value="Genomic_DNA"/>
</dbReference>
<evidence type="ECO:0000256" key="4">
    <source>
        <dbReference type="ARBA" id="ARBA00022801"/>
    </source>
</evidence>
<evidence type="ECO:0000256" key="5">
    <source>
        <dbReference type="ARBA" id="ARBA00023157"/>
    </source>
</evidence>